<evidence type="ECO:0000313" key="2">
    <source>
        <dbReference type="EMBL" id="KAK3349520.1"/>
    </source>
</evidence>
<protein>
    <recommendedName>
        <fullName evidence="1">Protein kinase domain-containing protein</fullName>
    </recommendedName>
</protein>
<dbReference type="Gene3D" id="1.10.510.10">
    <property type="entry name" value="Transferase(Phosphotransferase) domain 1"/>
    <property type="match status" value="1"/>
</dbReference>
<dbReference type="GO" id="GO:0004672">
    <property type="term" value="F:protein kinase activity"/>
    <property type="evidence" value="ECO:0007669"/>
    <property type="project" value="InterPro"/>
</dbReference>
<dbReference type="Proteomes" id="UP001275084">
    <property type="component" value="Unassembled WGS sequence"/>
</dbReference>
<dbReference type="EMBL" id="JAUIQD010000005">
    <property type="protein sequence ID" value="KAK3349520.1"/>
    <property type="molecule type" value="Genomic_DNA"/>
</dbReference>
<dbReference type="AlphaFoldDB" id="A0AAJ0HFB7"/>
<accession>A0AAJ0HFB7</accession>
<name>A0AAJ0HFB7_9PEZI</name>
<reference evidence="2" key="1">
    <citation type="journal article" date="2023" name="Mol. Phylogenet. Evol.">
        <title>Genome-scale phylogeny and comparative genomics of the fungal order Sordariales.</title>
        <authorList>
            <person name="Hensen N."/>
            <person name="Bonometti L."/>
            <person name="Westerberg I."/>
            <person name="Brannstrom I.O."/>
            <person name="Guillou S."/>
            <person name="Cros-Aarteil S."/>
            <person name="Calhoun S."/>
            <person name="Haridas S."/>
            <person name="Kuo A."/>
            <person name="Mondo S."/>
            <person name="Pangilinan J."/>
            <person name="Riley R."/>
            <person name="LaButti K."/>
            <person name="Andreopoulos B."/>
            <person name="Lipzen A."/>
            <person name="Chen C."/>
            <person name="Yan M."/>
            <person name="Daum C."/>
            <person name="Ng V."/>
            <person name="Clum A."/>
            <person name="Steindorff A."/>
            <person name="Ohm R.A."/>
            <person name="Martin F."/>
            <person name="Silar P."/>
            <person name="Natvig D.O."/>
            <person name="Lalanne C."/>
            <person name="Gautier V."/>
            <person name="Ament-Velasquez S.L."/>
            <person name="Kruys A."/>
            <person name="Hutchinson M.I."/>
            <person name="Powell A.J."/>
            <person name="Barry K."/>
            <person name="Miller A.N."/>
            <person name="Grigoriev I.V."/>
            <person name="Debuchy R."/>
            <person name="Gladieux P."/>
            <person name="Hiltunen Thoren M."/>
            <person name="Johannesson H."/>
        </authorList>
    </citation>
    <scope>NUCLEOTIDE SEQUENCE</scope>
    <source>
        <strain evidence="2">CBS 955.72</strain>
    </source>
</reference>
<sequence length="295" mass="33206">MKHGHSKNGVQSLRSRLAEILFFVGHLRGVPLIVSDTLTVKFDRPDRTLFRSAGATQAAPALPPVRAPSSYTKRTAGCTKRFRRLLLVSLGDQGRHFKKVVHIPVSAYHPPASSELTRAPDPLPPDCYVKKPRLISYDRIRRGSRPDLIAEFVLAEAKVCEQLMRHPHPNFATYLGFQVSDGRITGRCFARYQRTLMQEVNPRNFSKRKSRSARRATGRYDYVPAGMESGIKHIHSLGLVHNDINPKNVMLDGNRVVLIDFDSCRPLSAPKNDLDALVEIRAWLGDDSATFQFNK</sequence>
<keyword evidence="3" id="KW-1185">Reference proteome</keyword>
<dbReference type="GO" id="GO:0005524">
    <property type="term" value="F:ATP binding"/>
    <property type="evidence" value="ECO:0007669"/>
    <property type="project" value="InterPro"/>
</dbReference>
<dbReference type="SUPFAM" id="SSF56112">
    <property type="entry name" value="Protein kinase-like (PK-like)"/>
    <property type="match status" value="1"/>
</dbReference>
<comment type="caution">
    <text evidence="2">The sequence shown here is derived from an EMBL/GenBank/DDBJ whole genome shotgun (WGS) entry which is preliminary data.</text>
</comment>
<proteinExistence type="predicted"/>
<evidence type="ECO:0000259" key="1">
    <source>
        <dbReference type="PROSITE" id="PS50011"/>
    </source>
</evidence>
<feature type="domain" description="Protein kinase" evidence="1">
    <location>
        <begin position="82"/>
        <end position="295"/>
    </location>
</feature>
<dbReference type="PROSITE" id="PS50011">
    <property type="entry name" value="PROTEIN_KINASE_DOM"/>
    <property type="match status" value="1"/>
</dbReference>
<dbReference type="InterPro" id="IPR000719">
    <property type="entry name" value="Prot_kinase_dom"/>
</dbReference>
<gene>
    <name evidence="2" type="ORF">B0T25DRAFT_610305</name>
</gene>
<organism evidence="2 3">
    <name type="scientific">Lasiosphaeria hispida</name>
    <dbReference type="NCBI Taxonomy" id="260671"/>
    <lineage>
        <taxon>Eukaryota</taxon>
        <taxon>Fungi</taxon>
        <taxon>Dikarya</taxon>
        <taxon>Ascomycota</taxon>
        <taxon>Pezizomycotina</taxon>
        <taxon>Sordariomycetes</taxon>
        <taxon>Sordariomycetidae</taxon>
        <taxon>Sordariales</taxon>
        <taxon>Lasiosphaeriaceae</taxon>
        <taxon>Lasiosphaeria</taxon>
    </lineage>
</organism>
<dbReference type="Pfam" id="PF00069">
    <property type="entry name" value="Pkinase"/>
    <property type="match status" value="1"/>
</dbReference>
<dbReference type="InterPro" id="IPR011009">
    <property type="entry name" value="Kinase-like_dom_sf"/>
</dbReference>
<evidence type="ECO:0000313" key="3">
    <source>
        <dbReference type="Proteomes" id="UP001275084"/>
    </source>
</evidence>
<reference evidence="2" key="2">
    <citation type="submission" date="2023-06" db="EMBL/GenBank/DDBJ databases">
        <authorList>
            <consortium name="Lawrence Berkeley National Laboratory"/>
            <person name="Haridas S."/>
            <person name="Hensen N."/>
            <person name="Bonometti L."/>
            <person name="Westerberg I."/>
            <person name="Brannstrom I.O."/>
            <person name="Guillou S."/>
            <person name="Cros-Aarteil S."/>
            <person name="Calhoun S."/>
            <person name="Kuo A."/>
            <person name="Mondo S."/>
            <person name="Pangilinan J."/>
            <person name="Riley R."/>
            <person name="Labutti K."/>
            <person name="Andreopoulos B."/>
            <person name="Lipzen A."/>
            <person name="Chen C."/>
            <person name="Yanf M."/>
            <person name="Daum C."/>
            <person name="Ng V."/>
            <person name="Clum A."/>
            <person name="Steindorff A."/>
            <person name="Ohm R."/>
            <person name="Martin F."/>
            <person name="Silar P."/>
            <person name="Natvig D."/>
            <person name="Lalanne C."/>
            <person name="Gautier V."/>
            <person name="Ament-Velasquez S.L."/>
            <person name="Kruys A."/>
            <person name="Hutchinson M.I."/>
            <person name="Powell A.J."/>
            <person name="Barry K."/>
            <person name="Miller A.N."/>
            <person name="Grigoriev I.V."/>
            <person name="Debuchy R."/>
            <person name="Gladieux P."/>
            <person name="Thoren M.H."/>
            <person name="Johannesson H."/>
        </authorList>
    </citation>
    <scope>NUCLEOTIDE SEQUENCE</scope>
    <source>
        <strain evidence="2">CBS 955.72</strain>
    </source>
</reference>